<feature type="compositionally biased region" description="Polar residues" evidence="2">
    <location>
        <begin position="80"/>
        <end position="90"/>
    </location>
</feature>
<reference evidence="5" key="1">
    <citation type="submission" date="2021-02" db="EMBL/GenBank/DDBJ databases">
        <authorList>
            <person name="Dougan E. K."/>
            <person name="Rhodes N."/>
            <person name="Thang M."/>
            <person name="Chan C."/>
        </authorList>
    </citation>
    <scope>NUCLEOTIDE SEQUENCE</scope>
</reference>
<dbReference type="Pfam" id="PF00069">
    <property type="entry name" value="Pkinase"/>
    <property type="match status" value="1"/>
</dbReference>
<dbReference type="GO" id="GO:0005524">
    <property type="term" value="F:ATP binding"/>
    <property type="evidence" value="ECO:0007669"/>
    <property type="project" value="InterPro"/>
</dbReference>
<keyword evidence="1" id="KW-0863">Zinc-finger</keyword>
<dbReference type="GO" id="GO:0022857">
    <property type="term" value="F:transmembrane transporter activity"/>
    <property type="evidence" value="ECO:0007669"/>
    <property type="project" value="InterPro"/>
</dbReference>
<keyword evidence="6" id="KW-1185">Reference proteome</keyword>
<evidence type="ECO:0000256" key="2">
    <source>
        <dbReference type="SAM" id="MobiDB-lite"/>
    </source>
</evidence>
<feature type="compositionally biased region" description="Acidic residues" evidence="2">
    <location>
        <begin position="93"/>
        <end position="105"/>
    </location>
</feature>
<feature type="compositionally biased region" description="Basic and acidic residues" evidence="2">
    <location>
        <begin position="746"/>
        <end position="755"/>
    </location>
</feature>
<feature type="zinc finger region" description="C3H1-type" evidence="1">
    <location>
        <begin position="561"/>
        <end position="587"/>
    </location>
</feature>
<dbReference type="Gene3D" id="1.20.1250.20">
    <property type="entry name" value="MFS general substrate transporter like domains"/>
    <property type="match status" value="1"/>
</dbReference>
<dbReference type="SUPFAM" id="SSF103473">
    <property type="entry name" value="MFS general substrate transporter"/>
    <property type="match status" value="1"/>
</dbReference>
<evidence type="ECO:0000259" key="3">
    <source>
        <dbReference type="PROSITE" id="PS50011"/>
    </source>
</evidence>
<evidence type="ECO:0000259" key="4">
    <source>
        <dbReference type="PROSITE" id="PS50103"/>
    </source>
</evidence>
<feature type="domain" description="Protein kinase" evidence="3">
    <location>
        <begin position="132"/>
        <end position="417"/>
    </location>
</feature>
<dbReference type="SMART" id="SM00220">
    <property type="entry name" value="S_TKc"/>
    <property type="match status" value="1"/>
</dbReference>
<dbReference type="OrthoDB" id="4062651at2759"/>
<dbReference type="GO" id="GO:0008270">
    <property type="term" value="F:zinc ion binding"/>
    <property type="evidence" value="ECO:0007669"/>
    <property type="project" value="UniProtKB-KW"/>
</dbReference>
<dbReference type="Gene3D" id="3.30.1370.210">
    <property type="match status" value="1"/>
</dbReference>
<feature type="non-terminal residue" evidence="5">
    <location>
        <position position="1"/>
    </location>
</feature>
<evidence type="ECO:0000256" key="1">
    <source>
        <dbReference type="PROSITE-ProRule" id="PRU00723"/>
    </source>
</evidence>
<dbReference type="SUPFAM" id="SSF56112">
    <property type="entry name" value="Protein kinase-like (PK-like)"/>
    <property type="match status" value="1"/>
</dbReference>
<dbReference type="InterPro" id="IPR000571">
    <property type="entry name" value="Znf_CCCH"/>
</dbReference>
<feature type="region of interest" description="Disordered" evidence="2">
    <location>
        <begin position="58"/>
        <end position="106"/>
    </location>
</feature>
<keyword evidence="1" id="KW-0862">Zinc</keyword>
<sequence>MGCGALLASHSSADDRDLADLCVEGEKHSSSSSIQFSTQALRLCDASAAPANLSLSTAGAHHAPGGQREAASASFVRAGTSRSQRSQLGSDQLEPDEPEPWDVDDLSYGPSFGPEELDADTLRRLTRSPASFVVGGILAKTDNCEVHLAAQISDRTKLVVKRVHRSRSAQPYPTHVNEIRCLDRLRHPCIVRLLGVIEEGDTLEILLEYCDLGALRNYVELGSPHIPSFLSVLCDVISALVFMHTEHFAHLDVKPHNILVKSEGTLRGKLCDLGTATRIGASGCLRGLMGTPGYRAPEIDGGLEFNAYKADVWSLGKVAAFVEQCSGSSLKVGYDSLLHDDPRQRPSSRECGSFRKAKAPSKASLDPKPWHQAGAKKRRTRAGRSISGLPLSGPSARKGGMVAKSQLNKDSKANEVIPKFRLVMCWMLFGCRLVCQANRILFGALLPAIRQDLQLSDSEAGSLLSAFASGYMLTQILGGTLADRVGGKWILQLAICAVSMGSIVAPIALQQGFWATYCTYFLMGFLEGPSFPATGSMLSKWNKPGPESDDAPLNHLVVAQLSKTKLCAMFARGSCNDASCRFAHSARELRMPPDLTKTAICRAFVRGDCQDPACKFAHGESELRVTQSVYKTQLCNFYARGHCKKVASFKQHNSPILASERLEKSEWSAFIPLRATDADTLTAQRKPLSPGPGTPAESLSPGKGEHPRAAPAAVANRSPPDAHVQPHAPPGLERSETSLPSSPSVKDGRGMEGHHLPGQLFEDQSAPSPQGQGVE</sequence>
<dbReference type="InterPro" id="IPR000719">
    <property type="entry name" value="Prot_kinase_dom"/>
</dbReference>
<dbReference type="InterPro" id="IPR011009">
    <property type="entry name" value="Kinase-like_dom_sf"/>
</dbReference>
<evidence type="ECO:0000313" key="6">
    <source>
        <dbReference type="Proteomes" id="UP000601435"/>
    </source>
</evidence>
<protein>
    <submittedName>
        <fullName evidence="5">Uncharacterized protein</fullName>
    </submittedName>
</protein>
<dbReference type="GO" id="GO:0005737">
    <property type="term" value="C:cytoplasm"/>
    <property type="evidence" value="ECO:0007669"/>
    <property type="project" value="TreeGrafter"/>
</dbReference>
<dbReference type="AlphaFoldDB" id="A0A812P6H7"/>
<keyword evidence="1" id="KW-0479">Metal-binding</keyword>
<dbReference type="GO" id="GO:0004674">
    <property type="term" value="F:protein serine/threonine kinase activity"/>
    <property type="evidence" value="ECO:0007669"/>
    <property type="project" value="TreeGrafter"/>
</dbReference>
<comment type="caution">
    <text evidence="5">The sequence shown here is derived from an EMBL/GenBank/DDBJ whole genome shotgun (WGS) entry which is preliminary data.</text>
</comment>
<dbReference type="Proteomes" id="UP000601435">
    <property type="component" value="Unassembled WGS sequence"/>
</dbReference>
<dbReference type="InterPro" id="IPR053235">
    <property type="entry name" value="Ser_Thr_kinase"/>
</dbReference>
<dbReference type="InterPro" id="IPR036259">
    <property type="entry name" value="MFS_trans_sf"/>
</dbReference>
<feature type="region of interest" description="Disordered" evidence="2">
    <location>
        <begin position="339"/>
        <end position="406"/>
    </location>
</feature>
<dbReference type="InterPro" id="IPR008271">
    <property type="entry name" value="Ser/Thr_kinase_AS"/>
</dbReference>
<dbReference type="EMBL" id="CAJNJA010014275">
    <property type="protein sequence ID" value="CAE7339171.1"/>
    <property type="molecule type" value="Genomic_DNA"/>
</dbReference>
<feature type="zinc finger region" description="C3H1-type" evidence="1">
    <location>
        <begin position="595"/>
        <end position="621"/>
    </location>
</feature>
<feature type="compositionally biased region" description="Polar residues" evidence="2">
    <location>
        <begin position="765"/>
        <end position="775"/>
    </location>
</feature>
<dbReference type="PROSITE" id="PS00108">
    <property type="entry name" value="PROTEIN_KINASE_ST"/>
    <property type="match status" value="1"/>
</dbReference>
<dbReference type="Pfam" id="PF07690">
    <property type="entry name" value="MFS_1"/>
    <property type="match status" value="1"/>
</dbReference>
<evidence type="ECO:0000313" key="5">
    <source>
        <dbReference type="EMBL" id="CAE7339171.1"/>
    </source>
</evidence>
<dbReference type="PROSITE" id="PS50011">
    <property type="entry name" value="PROTEIN_KINASE_DOM"/>
    <property type="match status" value="1"/>
</dbReference>
<feature type="compositionally biased region" description="Basic and acidic residues" evidence="2">
    <location>
        <begin position="339"/>
        <end position="348"/>
    </location>
</feature>
<proteinExistence type="predicted"/>
<dbReference type="PANTHER" id="PTHR24361">
    <property type="entry name" value="MITOGEN-ACTIVATED KINASE KINASE KINASE"/>
    <property type="match status" value="1"/>
</dbReference>
<accession>A0A812P6H7</accession>
<organism evidence="5 6">
    <name type="scientific">Symbiodinium necroappetens</name>
    <dbReference type="NCBI Taxonomy" id="1628268"/>
    <lineage>
        <taxon>Eukaryota</taxon>
        <taxon>Sar</taxon>
        <taxon>Alveolata</taxon>
        <taxon>Dinophyceae</taxon>
        <taxon>Suessiales</taxon>
        <taxon>Symbiodiniaceae</taxon>
        <taxon>Symbiodinium</taxon>
    </lineage>
</organism>
<dbReference type="Gene3D" id="1.10.510.10">
    <property type="entry name" value="Transferase(Phosphotransferase) domain 1"/>
    <property type="match status" value="1"/>
</dbReference>
<feature type="domain" description="C3H1-type" evidence="4">
    <location>
        <begin position="595"/>
        <end position="621"/>
    </location>
</feature>
<dbReference type="InterPro" id="IPR011701">
    <property type="entry name" value="MFS"/>
</dbReference>
<feature type="region of interest" description="Disordered" evidence="2">
    <location>
        <begin position="682"/>
        <end position="775"/>
    </location>
</feature>
<gene>
    <name evidence="5" type="ORF">SNEC2469_LOCUS8710</name>
</gene>
<feature type="domain" description="C3H1-type" evidence="4">
    <location>
        <begin position="561"/>
        <end position="587"/>
    </location>
</feature>
<dbReference type="CDD" id="cd00180">
    <property type="entry name" value="PKc"/>
    <property type="match status" value="1"/>
</dbReference>
<dbReference type="PROSITE" id="PS50103">
    <property type="entry name" value="ZF_C3H1"/>
    <property type="match status" value="2"/>
</dbReference>
<dbReference type="SMART" id="SM00356">
    <property type="entry name" value="ZnF_C3H1"/>
    <property type="match status" value="3"/>
</dbReference>
<dbReference type="Gene3D" id="4.10.1000.10">
    <property type="entry name" value="Zinc finger, CCCH-type"/>
    <property type="match status" value="1"/>
</dbReference>
<name>A0A812P6H7_9DINO</name>